<reference evidence="2 3" key="1">
    <citation type="journal article" date="2015" name="Genome Biol. Evol.">
        <title>Comparative Genomics of a Bacterivorous Green Alga Reveals Evolutionary Causalities and Consequences of Phago-Mixotrophic Mode of Nutrition.</title>
        <authorList>
            <person name="Burns J.A."/>
            <person name="Paasch A."/>
            <person name="Narechania A."/>
            <person name="Kim E."/>
        </authorList>
    </citation>
    <scope>NUCLEOTIDE SEQUENCE [LARGE SCALE GENOMIC DNA]</scope>
    <source>
        <strain evidence="2 3">PLY_AMNH</strain>
    </source>
</reference>
<dbReference type="EMBL" id="LGRX02012487">
    <property type="protein sequence ID" value="KAK3267312.1"/>
    <property type="molecule type" value="Genomic_DNA"/>
</dbReference>
<evidence type="ECO:0000313" key="3">
    <source>
        <dbReference type="Proteomes" id="UP001190700"/>
    </source>
</evidence>
<feature type="region of interest" description="Disordered" evidence="1">
    <location>
        <begin position="1"/>
        <end position="22"/>
    </location>
</feature>
<gene>
    <name evidence="2" type="ORF">CYMTET_24122</name>
</gene>
<protein>
    <submittedName>
        <fullName evidence="2">Uncharacterized protein</fullName>
    </submittedName>
</protein>
<comment type="caution">
    <text evidence="2">The sequence shown here is derived from an EMBL/GenBank/DDBJ whole genome shotgun (WGS) entry which is preliminary data.</text>
</comment>
<name>A0AAE0FX06_9CHLO</name>
<keyword evidence="3" id="KW-1185">Reference proteome</keyword>
<sequence>MKPGGARYGAGGAGGGLGWRRDRQGGARYGAGGAGGGLGRRRYRQGGARYGAGGAGGGLGGGETVKVELATARAELAEALAGGETVKDTSEYSSDSTHVSPTPRFLRSHVAHAVGLQRDAEIDRNAEVAVLRAQLSFARSEVTELKAQCGTLITTENKKLHEENQEGGQVLTIVPRPELVPGTRVEVYWPLDRSWYPGEVGERTRRGRTRVTYDDGTYESLVMDKEDYRVIPQVKVGKAISPPASSPKRTKVLLGVEITRRGRALLEKYKTGKGYRAVYAPKGINGTGISSVGSGEPIRFGRYGKSAGEYARFDLGVFTEDEVVRASNELLDENPVYQAFSGLMNGSINCFRHLNAPCLTLDERAHARCLYQMSHYGGNTVDGKTKQEAMALMLHFIHANSRPAQGHILEKVGEHAKKVGLTPPDGVEPLIYVGRPSAEQCDELHEYGSGSMRTIKFYTLPSGSKLNLHADGNGQHEDAFLATLGRPAKDGTPIAMLLVASPEVLGGSTNPLHTEFALLPCFPGSIITLSGRLAIGGNLSDSSKGYLHGKPPIDLMAASEATPHVVLACKRFKLRDCDVRPEGAASESVMRPAGSIDYKNPLEAVYHRMYIIGPVAEEDAYAPLVESMRKRGDIWEPIDLHTYKQRARLQRGRHLWGPGMMVKHNTDLESLGLIPNIQFSPEVYMSRRIYKTPHKLLPRAIALVFSREEPRFMISSTGVHLDYDPSDTRAVQLNVITARLGKNLEGEKASSGFSSGRTIQIAMPSSPT</sequence>
<feature type="compositionally biased region" description="Gly residues" evidence="1">
    <location>
        <begin position="1"/>
        <end position="18"/>
    </location>
</feature>
<organism evidence="2 3">
    <name type="scientific">Cymbomonas tetramitiformis</name>
    <dbReference type="NCBI Taxonomy" id="36881"/>
    <lineage>
        <taxon>Eukaryota</taxon>
        <taxon>Viridiplantae</taxon>
        <taxon>Chlorophyta</taxon>
        <taxon>Pyramimonadophyceae</taxon>
        <taxon>Pyramimonadales</taxon>
        <taxon>Pyramimonadaceae</taxon>
        <taxon>Cymbomonas</taxon>
    </lineage>
</organism>
<accession>A0AAE0FX06</accession>
<feature type="compositionally biased region" description="Polar residues" evidence="1">
    <location>
        <begin position="751"/>
        <end position="768"/>
    </location>
</feature>
<dbReference type="SUPFAM" id="SSF63748">
    <property type="entry name" value="Tudor/PWWP/MBT"/>
    <property type="match status" value="1"/>
</dbReference>
<dbReference type="Proteomes" id="UP001190700">
    <property type="component" value="Unassembled WGS sequence"/>
</dbReference>
<dbReference type="AlphaFoldDB" id="A0AAE0FX06"/>
<dbReference type="Gene3D" id="2.30.30.140">
    <property type="match status" value="1"/>
</dbReference>
<proteinExistence type="predicted"/>
<feature type="region of interest" description="Disordered" evidence="1">
    <location>
        <begin position="747"/>
        <end position="768"/>
    </location>
</feature>
<evidence type="ECO:0000256" key="1">
    <source>
        <dbReference type="SAM" id="MobiDB-lite"/>
    </source>
</evidence>
<evidence type="ECO:0000313" key="2">
    <source>
        <dbReference type="EMBL" id="KAK3267312.1"/>
    </source>
</evidence>